<dbReference type="EMBL" id="CM055096">
    <property type="protein sequence ID" value="KAJ7557531.1"/>
    <property type="molecule type" value="Genomic_DNA"/>
</dbReference>
<keyword evidence="2" id="KW-1185">Reference proteome</keyword>
<dbReference type="Proteomes" id="UP001162992">
    <property type="component" value="Chromosome 5"/>
</dbReference>
<proteinExistence type="predicted"/>
<name>A0ACC2DTD8_DIPCM</name>
<gene>
    <name evidence="1" type="ORF">O6H91_05G130700</name>
</gene>
<sequence length="317" mass="35454">MGIYPPCTLLSVLSRFVLMLLLPTAAWCSQASGSGNRVSTGFTVTRVSDTKDSFISNLLPILATRDGKFSLLLTGCSIVLMQNSSQQAQRVSWLVNYRDCEGTQDEWNTLHLQHDGDLVIYGNTKTYGVIPRWRSGTGSKGVKAMQLSETGILQLLDENSSIVWQSSDSQAVKHKGDYLHLRQLEEQKYFTSQHWYQNNSCIFDGASSFTYLHVGYVYYFNITYKTYFQASTSNCLDTCKTDCSCSAVVYDVDTENCYEFHQYIPVQTLPFYPLRKGESLSVYIKAETGTSDALPQFGLHPIATAVFSTFSAAALVF</sequence>
<evidence type="ECO:0000313" key="1">
    <source>
        <dbReference type="EMBL" id="KAJ7557531.1"/>
    </source>
</evidence>
<reference evidence="2" key="1">
    <citation type="journal article" date="2024" name="Proc. Natl. Acad. Sci. U.S.A.">
        <title>Extraordinary preservation of gene collinearity over three hundred million years revealed in homosporous lycophytes.</title>
        <authorList>
            <person name="Li C."/>
            <person name="Wickell D."/>
            <person name="Kuo L.Y."/>
            <person name="Chen X."/>
            <person name="Nie B."/>
            <person name="Liao X."/>
            <person name="Peng D."/>
            <person name="Ji J."/>
            <person name="Jenkins J."/>
            <person name="Williams M."/>
            <person name="Shu S."/>
            <person name="Plott C."/>
            <person name="Barry K."/>
            <person name="Rajasekar S."/>
            <person name="Grimwood J."/>
            <person name="Han X."/>
            <person name="Sun S."/>
            <person name="Hou Z."/>
            <person name="He W."/>
            <person name="Dai G."/>
            <person name="Sun C."/>
            <person name="Schmutz J."/>
            <person name="Leebens-Mack J.H."/>
            <person name="Li F.W."/>
            <person name="Wang L."/>
        </authorList>
    </citation>
    <scope>NUCLEOTIDE SEQUENCE [LARGE SCALE GENOMIC DNA]</scope>
    <source>
        <strain evidence="2">cv. PW_Plant_1</strain>
    </source>
</reference>
<organism evidence="1 2">
    <name type="scientific">Diphasiastrum complanatum</name>
    <name type="common">Issler's clubmoss</name>
    <name type="synonym">Lycopodium complanatum</name>
    <dbReference type="NCBI Taxonomy" id="34168"/>
    <lineage>
        <taxon>Eukaryota</taxon>
        <taxon>Viridiplantae</taxon>
        <taxon>Streptophyta</taxon>
        <taxon>Embryophyta</taxon>
        <taxon>Tracheophyta</taxon>
        <taxon>Lycopodiopsida</taxon>
        <taxon>Lycopodiales</taxon>
        <taxon>Lycopodiaceae</taxon>
        <taxon>Lycopodioideae</taxon>
        <taxon>Diphasiastrum</taxon>
    </lineage>
</organism>
<protein>
    <submittedName>
        <fullName evidence="1">Uncharacterized protein</fullName>
    </submittedName>
</protein>
<accession>A0ACC2DTD8</accession>
<evidence type="ECO:0000313" key="2">
    <source>
        <dbReference type="Proteomes" id="UP001162992"/>
    </source>
</evidence>
<comment type="caution">
    <text evidence="1">The sequence shown here is derived from an EMBL/GenBank/DDBJ whole genome shotgun (WGS) entry which is preliminary data.</text>
</comment>